<name>A0ABR9Q9K2_9ENTR</name>
<sequence length="437" mass="48693">MTTQSECHLKTGGDPRTLADYAALRDEMNKLTHPARPDVNWQQAEKLCLSLFEHNGVELQTAAWYTLVRTHLAGLHGMNEGLAILDVLLSREWGNIWPQAVHARMDILSALSRRVQQTMRTLTLTSADLSQLYQGEAHLTALGDVLQRLELRHASQLDALRTQVHNAAVRLENSDTARVSLPGEVLTATRPGEEYVKRVYVVQPEPPATLPAVTQHAARPLKPFAAGMATMLVIASLVAWGWQVMHRPDPVQVQFAATLAPLPAALSVRQLQSLRHTLPSAETGLKQTQQQLARITQSSPDRAIRYGDSLVQQALTLWPEEAKPLAQQWQQQLAAAALPPENLSGWHQGMTQLQQLANRLNALDEQRGRYMTVSELKSAVFTMMQSFNSAVPAEEQLRQLSELPQNQPWPAAQQSQTEQHLQQLTARYALLKQKTAQ</sequence>
<dbReference type="Pfam" id="PF06812">
    <property type="entry name" value="ImpA_N"/>
    <property type="match status" value="1"/>
</dbReference>
<reference evidence="3 4" key="1">
    <citation type="submission" date="2020-10" db="EMBL/GenBank/DDBJ databases">
        <title>High risk of septic shock deaths with Enterobacter bugandensis among Enterobacter cloacae complex isolates that physiologically colonize newborns in neonatal intensive care unit bis.</title>
        <authorList>
            <person name="Girlich D."/>
            <person name="Ouzani S."/>
            <person name="Emeraud C."/>
            <person name="Bonnin R.A."/>
            <person name="Gauthier L."/>
            <person name="Le Sache N."/>
            <person name="Mokhtari M."/>
            <person name="Langlois I."/>
            <person name="Begasse C."/>
            <person name="Arangia N."/>
            <person name="Fournier S."/>
            <person name="Fortineau N."/>
            <person name="Naas T."/>
            <person name="Dortet L."/>
        </authorList>
    </citation>
    <scope>NUCLEOTIDE SEQUENCE [LARGE SCALE GENOMIC DNA]</scope>
    <source>
        <strain evidence="3 4">P40RS</strain>
    </source>
</reference>
<protein>
    <submittedName>
        <fullName evidence="3">Type VI secretion system ImpA family N-terminal domain-containing protein</fullName>
    </submittedName>
</protein>
<dbReference type="InterPro" id="IPR021069">
    <property type="entry name" value="ImpA_C"/>
</dbReference>
<dbReference type="Proteomes" id="UP001296720">
    <property type="component" value="Unassembled WGS sequence"/>
</dbReference>
<evidence type="ECO:0000259" key="1">
    <source>
        <dbReference type="Pfam" id="PF06812"/>
    </source>
</evidence>
<evidence type="ECO:0000313" key="4">
    <source>
        <dbReference type="Proteomes" id="UP001296720"/>
    </source>
</evidence>
<dbReference type="InterPro" id="IPR010657">
    <property type="entry name" value="ImpA_N"/>
</dbReference>
<accession>A0ABR9Q9K2</accession>
<evidence type="ECO:0000259" key="2">
    <source>
        <dbReference type="Pfam" id="PF12486"/>
    </source>
</evidence>
<dbReference type="PANTHER" id="PTHR37024:SF5">
    <property type="entry name" value="IMPA N-TERMINAL DOMAIN-CONTAINING PROTEIN"/>
    <property type="match status" value="1"/>
</dbReference>
<dbReference type="PANTHER" id="PTHR37024">
    <property type="entry name" value="TYPE VI SECRETION SYSTEM DUF2094 AND IMPA-RELATED DOMAIN PROTEIN"/>
    <property type="match status" value="1"/>
</dbReference>
<dbReference type="RefSeq" id="WP_193354707.1">
    <property type="nucleotide sequence ID" value="NZ_JADBRO010000016.1"/>
</dbReference>
<feature type="domain" description="ImpA N-terminal" evidence="1">
    <location>
        <begin position="11"/>
        <end position="111"/>
    </location>
</feature>
<comment type="caution">
    <text evidence="3">The sequence shown here is derived from an EMBL/GenBank/DDBJ whole genome shotgun (WGS) entry which is preliminary data.</text>
</comment>
<gene>
    <name evidence="3" type="ORF">IM311_15825</name>
</gene>
<dbReference type="Pfam" id="PF12486">
    <property type="entry name" value="VasL"/>
    <property type="match status" value="1"/>
</dbReference>
<proteinExistence type="predicted"/>
<organism evidence="3 4">
    <name type="scientific">Enterobacter pasteurii</name>
    <dbReference type="NCBI Taxonomy" id="3029761"/>
    <lineage>
        <taxon>Bacteria</taxon>
        <taxon>Pseudomonadati</taxon>
        <taxon>Pseudomonadota</taxon>
        <taxon>Gammaproteobacteria</taxon>
        <taxon>Enterobacterales</taxon>
        <taxon>Enterobacteriaceae</taxon>
        <taxon>Enterobacter</taxon>
        <taxon>Enterobacter cloacae complex</taxon>
    </lineage>
</organism>
<keyword evidence="4" id="KW-1185">Reference proteome</keyword>
<evidence type="ECO:0000313" key="3">
    <source>
        <dbReference type="EMBL" id="MBE4855533.1"/>
    </source>
</evidence>
<feature type="domain" description="ImpA C-terminal" evidence="2">
    <location>
        <begin position="288"/>
        <end position="431"/>
    </location>
</feature>
<dbReference type="EMBL" id="JADBRO010000016">
    <property type="protein sequence ID" value="MBE4855533.1"/>
    <property type="molecule type" value="Genomic_DNA"/>
</dbReference>